<name>A0A2P7VJ40_9BACL</name>
<proteinExistence type="predicted"/>
<comment type="caution">
    <text evidence="3">The sequence shown here is derived from an EMBL/GenBank/DDBJ whole genome shotgun (WGS) entry which is preliminary data.</text>
</comment>
<organism evidence="3 4">
    <name type="scientific">Brevibacillus fortis</name>
    <dbReference type="NCBI Taxonomy" id="2126352"/>
    <lineage>
        <taxon>Bacteria</taxon>
        <taxon>Bacillati</taxon>
        <taxon>Bacillota</taxon>
        <taxon>Bacilli</taxon>
        <taxon>Bacillales</taxon>
        <taxon>Paenibacillaceae</taxon>
        <taxon>Brevibacillus</taxon>
    </lineage>
</organism>
<dbReference type="Proteomes" id="UP000240419">
    <property type="component" value="Unassembled WGS sequence"/>
</dbReference>
<evidence type="ECO:0000256" key="1">
    <source>
        <dbReference type="SAM" id="Coils"/>
    </source>
</evidence>
<feature type="compositionally biased region" description="Acidic residues" evidence="2">
    <location>
        <begin position="89"/>
        <end position="103"/>
    </location>
</feature>
<protein>
    <submittedName>
        <fullName evidence="3">Uncharacterized protein</fullName>
    </submittedName>
</protein>
<sequence>MRANSYQKKKNRMTGMTGMSDQLLNTSVENRKVLQKIAVPSNVSTVLQMQKAFGNSVTLQLMKKYQDTSKGKGVGSVIQQSETTSENSTELDTESTMENESEEKETINESDTNIADHLRSYWFKDSTEVITESFKFNNKPRIRQKEVRIPLSTLQGKNRKILGGSKIRTKTAPPLSVGNDKGIIDGDFNKEKRFDKGHLMPHSSGAPVNSLLIVPMTMEMNRTGPWKRMEDSISRILRSTNAFPKSEKNISTTIDSTDNVSEDDIASILNYEEQEKSEKYRGGYMRILLDYPLVADDEDNVKQDHLEKIGSDPRIPHKFLVTLHTIDNQMFYTNQFSYDDIQKTNAQPSEILKQIFKFAEEELDALDRDLKKNKKAEWIPQGLGEEGKKYPPLSIPEQHVPRPHRSLDYLVHMMSVMNEKKLKSLLGKLSEENKEEYDLLDSVKYETYNKGLNFTPQQRLLAELHIKAKNSGKFLSDLNPEAMKKYNFKGELARLYNDPIGMDELIYMEGRKAPEADHHVPKSTGMGTNHFSNLLYVSYAQNHGVGNLNKSIDITNPNRSKEARPTDSISSVPGSSTKVKKENEVRDELILENGLNLDEDVEDDDIHYEVNLDEYSEKLESEKSSITARELTELRGKYENEKFYSSWSKKAKEEERNAKKMFI</sequence>
<keyword evidence="1" id="KW-0175">Coiled coil</keyword>
<dbReference type="EMBL" id="PXZM01000004">
    <property type="protein sequence ID" value="PSJ99237.1"/>
    <property type="molecule type" value="Genomic_DNA"/>
</dbReference>
<feature type="region of interest" description="Disordered" evidence="2">
    <location>
        <begin position="70"/>
        <end position="111"/>
    </location>
</feature>
<feature type="region of interest" description="Disordered" evidence="2">
    <location>
        <begin position="555"/>
        <end position="581"/>
    </location>
</feature>
<gene>
    <name evidence="3" type="ORF">C7R93_05085</name>
</gene>
<evidence type="ECO:0000313" key="4">
    <source>
        <dbReference type="Proteomes" id="UP000240419"/>
    </source>
</evidence>
<feature type="compositionally biased region" description="Polar residues" evidence="2">
    <location>
        <begin position="77"/>
        <end position="88"/>
    </location>
</feature>
<accession>A0A2P7VJ40</accession>
<feature type="compositionally biased region" description="Polar residues" evidence="2">
    <location>
        <begin position="567"/>
        <end position="577"/>
    </location>
</feature>
<evidence type="ECO:0000313" key="3">
    <source>
        <dbReference type="EMBL" id="PSJ99237.1"/>
    </source>
</evidence>
<dbReference type="AlphaFoldDB" id="A0A2P7VJ40"/>
<reference evidence="3 4" key="1">
    <citation type="submission" date="2018-03" db="EMBL/GenBank/DDBJ databases">
        <title>Brevisbacillus phylogenomics.</title>
        <authorList>
            <person name="Dunlap C."/>
        </authorList>
    </citation>
    <scope>NUCLEOTIDE SEQUENCE [LARGE SCALE GENOMIC DNA]</scope>
    <source>
        <strain evidence="3 4">NRRL NRS-1210</strain>
    </source>
</reference>
<keyword evidence="4" id="KW-1185">Reference proteome</keyword>
<feature type="coiled-coil region" evidence="1">
    <location>
        <begin position="349"/>
        <end position="376"/>
    </location>
</feature>
<evidence type="ECO:0000256" key="2">
    <source>
        <dbReference type="SAM" id="MobiDB-lite"/>
    </source>
</evidence>
<dbReference type="RefSeq" id="WP_106837798.1">
    <property type="nucleotide sequence ID" value="NZ_JBCNIW010000045.1"/>
</dbReference>